<evidence type="ECO:0000256" key="2">
    <source>
        <dbReference type="SAM" id="MobiDB-lite"/>
    </source>
</evidence>
<feature type="domain" description="WSC" evidence="4">
    <location>
        <begin position="202"/>
        <end position="295"/>
    </location>
</feature>
<accession>A0ABZ1D3X7</accession>
<dbReference type="RefSeq" id="XP_062793243.1">
    <property type="nucleotide sequence ID" value="XM_062937192.1"/>
</dbReference>
<proteinExistence type="predicted"/>
<gene>
    <name evidence="5" type="ORF">IL334_005479</name>
</gene>
<dbReference type="PROSITE" id="PS51212">
    <property type="entry name" value="WSC"/>
    <property type="match status" value="2"/>
</dbReference>
<feature type="region of interest" description="Disordered" evidence="2">
    <location>
        <begin position="173"/>
        <end position="198"/>
    </location>
</feature>
<dbReference type="SMART" id="SM00321">
    <property type="entry name" value="WSC"/>
    <property type="match status" value="2"/>
</dbReference>
<dbReference type="InterPro" id="IPR005197">
    <property type="entry name" value="Glyco_hydro_71"/>
</dbReference>
<dbReference type="InterPro" id="IPR051589">
    <property type="entry name" value="Sialate-O-sulfotransferase"/>
</dbReference>
<evidence type="ECO:0000259" key="4">
    <source>
        <dbReference type="PROSITE" id="PS51212"/>
    </source>
</evidence>
<protein>
    <recommendedName>
        <fullName evidence="4">WSC domain-containing protein</fullName>
    </recommendedName>
</protein>
<keyword evidence="3" id="KW-0732">Signal</keyword>
<reference evidence="5 6" key="1">
    <citation type="submission" date="2024-01" db="EMBL/GenBank/DDBJ databases">
        <title>Comparative genomics of Cryptococcus and Kwoniella reveals pathogenesis evolution and contrasting modes of karyotype evolution via chromosome fusion or intercentromeric recombination.</title>
        <authorList>
            <person name="Coelho M.A."/>
            <person name="David-Palma M."/>
            <person name="Shea T."/>
            <person name="Bowers K."/>
            <person name="McGinley-Smith S."/>
            <person name="Mohammad A.W."/>
            <person name="Gnirke A."/>
            <person name="Yurkov A.M."/>
            <person name="Nowrousian M."/>
            <person name="Sun S."/>
            <person name="Cuomo C.A."/>
            <person name="Heitman J."/>
        </authorList>
    </citation>
    <scope>NUCLEOTIDE SEQUENCE [LARGE SCALE GENOMIC DNA]</scope>
    <source>
        <strain evidence="5">CBS 11374</strain>
    </source>
</reference>
<dbReference type="Gene3D" id="3.20.20.80">
    <property type="entry name" value="Glycosidases"/>
    <property type="match status" value="1"/>
</dbReference>
<sequence>MFSQIAIVALSLLAATTEARSHSSRSGINKAHGIDKRATTAPKVSGWTYEGCIVDGSARVLTAKQKVDDAMTAELCTSWCASQNYKYAGLEAKNQCFCDSSLKNGLGQSASASECTYACAGDATQPCGGYYRMNLYVAGSSSVALPSSSTSVKSSTTSTKVSTTAATSTSKTSTTTAKSSTSTTTSKTTSAPTSSATSGNSVATYYGCYQDNSSSRILNSASTESTSMTPSVCQAFCSGKGYSLAGVSYGKQCYCGNSIDSSKKQSSETGCSYSCTGTTTLKCGGFYYLNVYSSSGTIVTTSSSTSMSKTSTSSSSASTSKSASTSASASSTSSAAGAAGSSVIGAASAPKATGTKQLFAHHMVGNTYSYTQSTWADDISQASAAGIDGFALNYGRDDWQPARLNDAYAAAKADGGFKLFLSMDVSSLGCASTGDAQNLVNTIATYATNSAQAKVDGKVLVSTFAGENCQFGQGSYQAGWTYFQSLLTAKKIDIYFVPATFADISTFKSSSWMDGEFNWNSAWPMSGSALGTYSDTSYMSALGNKTYMAGVSPAFFTYYGPSSYNKNWIYRGDDWLLARRMEQIISMRDKFDLAEIISWNDYGESHYIGPIRADQPNSQGWTNGMPHTAWLNVVSYYAPAFKTGSYPSANDQLVLWTRPHPKAATATSPTNARPSGSDYTDDLLYVWVVLKSSATLTVTSGNNTVSWNLGSGVNKVSVKSAAGAIGAKIVRSGATVKSYDSTGTFAYTNTPTDYNFNYFVASA</sequence>
<feature type="chain" id="PRO_5046645449" description="WSC domain-containing protein" evidence="3">
    <location>
        <begin position="20"/>
        <end position="763"/>
    </location>
</feature>
<evidence type="ECO:0000313" key="6">
    <source>
        <dbReference type="Proteomes" id="UP001329825"/>
    </source>
</evidence>
<evidence type="ECO:0000256" key="1">
    <source>
        <dbReference type="ARBA" id="ARBA00022737"/>
    </source>
</evidence>
<name>A0ABZ1D3X7_9TREE</name>
<dbReference type="EMBL" id="CP141887">
    <property type="protein sequence ID" value="WRT68503.1"/>
    <property type="molecule type" value="Genomic_DNA"/>
</dbReference>
<keyword evidence="1" id="KW-0677">Repeat</keyword>
<feature type="domain" description="WSC" evidence="4">
    <location>
        <begin position="46"/>
        <end position="139"/>
    </location>
</feature>
<evidence type="ECO:0000313" key="5">
    <source>
        <dbReference type="EMBL" id="WRT68503.1"/>
    </source>
</evidence>
<dbReference type="Pfam" id="PF03659">
    <property type="entry name" value="Glyco_hydro_71"/>
    <property type="match status" value="1"/>
</dbReference>
<evidence type="ECO:0000256" key="3">
    <source>
        <dbReference type="SAM" id="SignalP"/>
    </source>
</evidence>
<keyword evidence="6" id="KW-1185">Reference proteome</keyword>
<dbReference type="CDD" id="cd11577">
    <property type="entry name" value="GH71"/>
    <property type="match status" value="1"/>
</dbReference>
<dbReference type="GeneID" id="87957610"/>
<dbReference type="InterPro" id="IPR002889">
    <property type="entry name" value="WSC_carb-bd"/>
</dbReference>
<feature type="region of interest" description="Disordered" evidence="2">
    <location>
        <begin position="301"/>
        <end position="336"/>
    </location>
</feature>
<feature type="signal peptide" evidence="3">
    <location>
        <begin position="1"/>
        <end position="19"/>
    </location>
</feature>
<dbReference type="PANTHER" id="PTHR45964">
    <property type="entry name" value="WSCD FAMILY MEMBER CG9164"/>
    <property type="match status" value="1"/>
</dbReference>
<organism evidence="5 6">
    <name type="scientific">Kwoniella shivajii</name>
    <dbReference type="NCBI Taxonomy" id="564305"/>
    <lineage>
        <taxon>Eukaryota</taxon>
        <taxon>Fungi</taxon>
        <taxon>Dikarya</taxon>
        <taxon>Basidiomycota</taxon>
        <taxon>Agaricomycotina</taxon>
        <taxon>Tremellomycetes</taxon>
        <taxon>Tremellales</taxon>
        <taxon>Cryptococcaceae</taxon>
        <taxon>Kwoniella</taxon>
    </lineage>
</organism>
<dbReference type="PANTHER" id="PTHR45964:SF5">
    <property type="entry name" value="WSCD FAMILY MEMBER CG9164"/>
    <property type="match status" value="1"/>
</dbReference>
<dbReference type="Proteomes" id="UP001329825">
    <property type="component" value="Chromosome 7"/>
</dbReference>
<dbReference type="Pfam" id="PF01822">
    <property type="entry name" value="WSC"/>
    <property type="match status" value="2"/>
</dbReference>